<keyword evidence="1" id="KW-1133">Transmembrane helix</keyword>
<comment type="caution">
    <text evidence="2">The sequence shown here is derived from an EMBL/GenBank/DDBJ whole genome shotgun (WGS) entry which is preliminary data.</text>
</comment>
<organism evidence="2 3">
    <name type="scientific">Zhihengliuella salsuginis</name>
    <dbReference type="NCBI Taxonomy" id="578222"/>
    <lineage>
        <taxon>Bacteria</taxon>
        <taxon>Bacillati</taxon>
        <taxon>Actinomycetota</taxon>
        <taxon>Actinomycetes</taxon>
        <taxon>Micrococcales</taxon>
        <taxon>Micrococcaceae</taxon>
        <taxon>Zhihengliuella</taxon>
    </lineage>
</organism>
<keyword evidence="3" id="KW-1185">Reference proteome</keyword>
<dbReference type="PANTHER" id="PTHR40078">
    <property type="entry name" value="INTEGRAL MEMBRANE PROTEIN-RELATED"/>
    <property type="match status" value="1"/>
</dbReference>
<feature type="transmembrane region" description="Helical" evidence="1">
    <location>
        <begin position="65"/>
        <end position="85"/>
    </location>
</feature>
<dbReference type="EMBL" id="BMXK01000011">
    <property type="protein sequence ID" value="GHD10898.1"/>
    <property type="molecule type" value="Genomic_DNA"/>
</dbReference>
<sequence length="110" mass="11816">MAQTSHPKLLPLTPLQQLRAGRLPVRLTNLFVGLTLFGVAMAVFIRAGLGQAPWDVLHYGLSTRVPLSIGTIIILVGLLVLLFWIPLKQWPGLGTVANAVWIGVAADATL</sequence>
<gene>
    <name evidence="2" type="ORF">GCM10008096_24920</name>
</gene>
<name>A0ABQ3GLF8_9MICC</name>
<protein>
    <submittedName>
        <fullName evidence="2">Uncharacterized protein</fullName>
    </submittedName>
</protein>
<keyword evidence="1" id="KW-0472">Membrane</keyword>
<reference evidence="3" key="1">
    <citation type="journal article" date="2019" name="Int. J. Syst. Evol. Microbiol.">
        <title>The Global Catalogue of Microorganisms (GCM) 10K type strain sequencing project: providing services to taxonomists for standard genome sequencing and annotation.</title>
        <authorList>
            <consortium name="The Broad Institute Genomics Platform"/>
            <consortium name="The Broad Institute Genome Sequencing Center for Infectious Disease"/>
            <person name="Wu L."/>
            <person name="Ma J."/>
        </authorList>
    </citation>
    <scope>NUCLEOTIDE SEQUENCE [LARGE SCALE GENOMIC DNA]</scope>
    <source>
        <strain evidence="3">KCTC 19466</strain>
    </source>
</reference>
<dbReference type="InterPro" id="IPR038750">
    <property type="entry name" value="YczE/YyaS-like"/>
</dbReference>
<evidence type="ECO:0000313" key="2">
    <source>
        <dbReference type="EMBL" id="GHD10898.1"/>
    </source>
</evidence>
<dbReference type="PANTHER" id="PTHR40078:SF1">
    <property type="entry name" value="INTEGRAL MEMBRANE PROTEIN"/>
    <property type="match status" value="1"/>
</dbReference>
<proteinExistence type="predicted"/>
<evidence type="ECO:0000313" key="3">
    <source>
        <dbReference type="Proteomes" id="UP000642819"/>
    </source>
</evidence>
<accession>A0ABQ3GLF8</accession>
<keyword evidence="1" id="KW-0812">Transmembrane</keyword>
<feature type="transmembrane region" description="Helical" evidence="1">
    <location>
        <begin position="27"/>
        <end position="45"/>
    </location>
</feature>
<dbReference type="RefSeq" id="WP_308425392.1">
    <property type="nucleotide sequence ID" value="NZ_BMXK01000011.1"/>
</dbReference>
<evidence type="ECO:0000256" key="1">
    <source>
        <dbReference type="SAM" id="Phobius"/>
    </source>
</evidence>
<dbReference type="Pfam" id="PF19700">
    <property type="entry name" value="DUF6198"/>
    <property type="match status" value="1"/>
</dbReference>
<dbReference type="Proteomes" id="UP000642819">
    <property type="component" value="Unassembled WGS sequence"/>
</dbReference>